<evidence type="ECO:0000313" key="1">
    <source>
        <dbReference type="EMBL" id="DAD83842.1"/>
    </source>
</evidence>
<protein>
    <submittedName>
        <fullName evidence="1">Uncharacterized protein</fullName>
    </submittedName>
</protein>
<proteinExistence type="predicted"/>
<organism evidence="1">
    <name type="scientific">Myoviridae sp. ctJfU3</name>
    <dbReference type="NCBI Taxonomy" id="2826638"/>
    <lineage>
        <taxon>Viruses</taxon>
        <taxon>Duplodnaviria</taxon>
        <taxon>Heunggongvirae</taxon>
        <taxon>Uroviricota</taxon>
        <taxon>Caudoviricetes</taxon>
    </lineage>
</organism>
<accession>A0A8S5MNW9</accession>
<sequence length="34" mass="3889">MQFSMAPIISLSSRPPPVEYSPRIVKIGLYLKRL</sequence>
<dbReference type="EMBL" id="BK014944">
    <property type="protein sequence ID" value="DAD83842.1"/>
    <property type="molecule type" value="Genomic_DNA"/>
</dbReference>
<reference evidence="1" key="1">
    <citation type="journal article" date="2021" name="Proc. Natl. Acad. Sci. U.S.A.">
        <title>A Catalog of Tens of Thousands of Viruses from Human Metagenomes Reveals Hidden Associations with Chronic Diseases.</title>
        <authorList>
            <person name="Tisza M.J."/>
            <person name="Buck C.B."/>
        </authorList>
    </citation>
    <scope>NUCLEOTIDE SEQUENCE</scope>
    <source>
        <strain evidence="1">CtJfU3</strain>
    </source>
</reference>
<name>A0A8S5MNW9_9CAUD</name>